<feature type="compositionally biased region" description="Basic and acidic residues" evidence="2">
    <location>
        <begin position="27"/>
        <end position="36"/>
    </location>
</feature>
<dbReference type="InterPro" id="IPR044842">
    <property type="entry name" value="ALKBH9B/ALKBH10B-like"/>
</dbReference>
<dbReference type="PANTHER" id="PTHR31447">
    <property type="entry name" value="HYDROXYPROLINE-RICH GLYCOPROTEIN FAMILY PROTEIN-RELATED"/>
    <property type="match status" value="1"/>
</dbReference>
<comment type="caution">
    <text evidence="4">The sequence shown here is derived from an EMBL/GenBank/DDBJ whole genome shotgun (WGS) entry which is preliminary data.</text>
</comment>
<dbReference type="PROSITE" id="PS51471">
    <property type="entry name" value="FE2OG_OXY"/>
    <property type="match status" value="1"/>
</dbReference>
<proteinExistence type="inferred from homology"/>
<evidence type="ECO:0000256" key="1">
    <source>
        <dbReference type="ARBA" id="ARBA00007879"/>
    </source>
</evidence>
<feature type="region of interest" description="Disordered" evidence="2">
    <location>
        <begin position="27"/>
        <end position="97"/>
    </location>
</feature>
<evidence type="ECO:0000313" key="5">
    <source>
        <dbReference type="Proteomes" id="UP000195402"/>
    </source>
</evidence>
<organism evidence="4 5">
    <name type="scientific">Macleaya cordata</name>
    <name type="common">Five-seeded plume-poppy</name>
    <name type="synonym">Bocconia cordata</name>
    <dbReference type="NCBI Taxonomy" id="56857"/>
    <lineage>
        <taxon>Eukaryota</taxon>
        <taxon>Viridiplantae</taxon>
        <taxon>Streptophyta</taxon>
        <taxon>Embryophyta</taxon>
        <taxon>Tracheophyta</taxon>
        <taxon>Spermatophyta</taxon>
        <taxon>Magnoliopsida</taxon>
        <taxon>Ranunculales</taxon>
        <taxon>Papaveraceae</taxon>
        <taxon>Papaveroideae</taxon>
        <taxon>Macleaya</taxon>
    </lineage>
</organism>
<dbReference type="Pfam" id="PF13532">
    <property type="entry name" value="2OG-FeII_Oxy_2"/>
    <property type="match status" value="1"/>
</dbReference>
<protein>
    <submittedName>
        <fullName evidence="4">Oxoglutarate/iron-dependent dioxygenase</fullName>
    </submittedName>
</protein>
<dbReference type="OrthoDB" id="271595at2759"/>
<keyword evidence="4" id="KW-0560">Oxidoreductase</keyword>
<evidence type="ECO:0000313" key="4">
    <source>
        <dbReference type="EMBL" id="OVA00644.1"/>
    </source>
</evidence>
<dbReference type="InterPro" id="IPR005123">
    <property type="entry name" value="Oxoglu/Fe-dep_dioxygenase_dom"/>
</dbReference>
<dbReference type="InterPro" id="IPR037151">
    <property type="entry name" value="AlkB-like_sf"/>
</dbReference>
<evidence type="ECO:0000259" key="3">
    <source>
        <dbReference type="PROSITE" id="PS51471"/>
    </source>
</evidence>
<dbReference type="PANTHER" id="PTHR31447:SF1">
    <property type="entry name" value="OS06G0138200 PROTEIN"/>
    <property type="match status" value="1"/>
</dbReference>
<feature type="compositionally biased region" description="Basic and acidic residues" evidence="2">
    <location>
        <begin position="381"/>
        <end position="391"/>
    </location>
</feature>
<feature type="compositionally biased region" description="Basic residues" evidence="2">
    <location>
        <begin position="44"/>
        <end position="70"/>
    </location>
</feature>
<dbReference type="InParanoid" id="A0A200PQZ7"/>
<name>A0A200PQZ7_MACCD</name>
<keyword evidence="4" id="KW-0223">Dioxygenase</keyword>
<dbReference type="GO" id="GO:0003729">
    <property type="term" value="F:mRNA binding"/>
    <property type="evidence" value="ECO:0007669"/>
    <property type="project" value="InterPro"/>
</dbReference>
<dbReference type="InterPro" id="IPR027450">
    <property type="entry name" value="AlkB-like"/>
</dbReference>
<sequence>MIETNKVVLKSLTGVFAGNKVDHRISVRRSLSEKNHTSASSSDHHHHHHRRNSPSYRKHSPVHHRHHHHSSRSDLHSEKLHHHGLLSSSSPLLSDHHHNDDEEVYRVSQVGRQKDFVHFESVDGGKVKNVLQGLELHTQVFNEEEQKRIVDFVYHIQTLGRARKLRERTYSEPRKWKRGKGRVTMQFGCCYNYAVDKRGNKPGIVRDEEVDPIPPLFRSMIQRMVKWSVLPPTCVPDSCIVNIYEEGDCIPPHIDHHDFLRPFCTVSFLAECNILFGSNLDIVGDGEFSGPVSIPLPIGSVLVLKGNGADVAKHCVPGVPAKRISITFRKMDESKLPFKFRPDPELQGIHPLVDVSSPSSSKNTHRRKNRSEDDSGNSSSFEDHGKDDDFLRPNKVARRLKSIIVADDLDT</sequence>
<dbReference type="SUPFAM" id="SSF51197">
    <property type="entry name" value="Clavaminate synthase-like"/>
    <property type="match status" value="1"/>
</dbReference>
<dbReference type="EMBL" id="MVGT01004289">
    <property type="protein sequence ID" value="OVA00644.1"/>
    <property type="molecule type" value="Genomic_DNA"/>
</dbReference>
<dbReference type="AlphaFoldDB" id="A0A200PQZ7"/>
<feature type="domain" description="Fe2OG dioxygenase" evidence="3">
    <location>
        <begin position="235"/>
        <end position="332"/>
    </location>
</feature>
<feature type="region of interest" description="Disordered" evidence="2">
    <location>
        <begin position="347"/>
        <end position="391"/>
    </location>
</feature>
<dbReference type="Proteomes" id="UP000195402">
    <property type="component" value="Unassembled WGS sequence"/>
</dbReference>
<dbReference type="GO" id="GO:0051213">
    <property type="term" value="F:dioxygenase activity"/>
    <property type="evidence" value="ECO:0007669"/>
    <property type="project" value="UniProtKB-KW"/>
</dbReference>
<dbReference type="Gene3D" id="2.60.120.590">
    <property type="entry name" value="Alpha-ketoglutarate-dependent dioxygenase AlkB-like"/>
    <property type="match status" value="1"/>
</dbReference>
<keyword evidence="5" id="KW-1185">Reference proteome</keyword>
<accession>A0A200PQZ7</accession>
<comment type="similarity">
    <text evidence="1">Belongs to the alkB family.</text>
</comment>
<gene>
    <name evidence="4" type="ORF">BVC80_9085g54</name>
</gene>
<dbReference type="GO" id="GO:0006402">
    <property type="term" value="P:mRNA catabolic process"/>
    <property type="evidence" value="ECO:0007669"/>
    <property type="project" value="InterPro"/>
</dbReference>
<dbReference type="GO" id="GO:0032451">
    <property type="term" value="F:demethylase activity"/>
    <property type="evidence" value="ECO:0007669"/>
    <property type="project" value="InterPro"/>
</dbReference>
<evidence type="ECO:0000256" key="2">
    <source>
        <dbReference type="SAM" id="MobiDB-lite"/>
    </source>
</evidence>
<reference evidence="4 5" key="1">
    <citation type="journal article" date="2017" name="Mol. Plant">
        <title>The Genome of Medicinal Plant Macleaya cordata Provides New Insights into Benzylisoquinoline Alkaloids Metabolism.</title>
        <authorList>
            <person name="Liu X."/>
            <person name="Liu Y."/>
            <person name="Huang P."/>
            <person name="Ma Y."/>
            <person name="Qing Z."/>
            <person name="Tang Q."/>
            <person name="Cao H."/>
            <person name="Cheng P."/>
            <person name="Zheng Y."/>
            <person name="Yuan Z."/>
            <person name="Zhou Y."/>
            <person name="Liu J."/>
            <person name="Tang Z."/>
            <person name="Zhuo Y."/>
            <person name="Zhang Y."/>
            <person name="Yu L."/>
            <person name="Huang J."/>
            <person name="Yang P."/>
            <person name="Peng Q."/>
            <person name="Zhang J."/>
            <person name="Jiang W."/>
            <person name="Zhang Z."/>
            <person name="Lin K."/>
            <person name="Ro D.K."/>
            <person name="Chen X."/>
            <person name="Xiong X."/>
            <person name="Shang Y."/>
            <person name="Huang S."/>
            <person name="Zeng J."/>
        </authorList>
    </citation>
    <scope>NUCLEOTIDE SEQUENCE [LARGE SCALE GENOMIC DNA]</scope>
    <source>
        <strain evidence="5">cv. BLH2017</strain>
        <tissue evidence="4">Root</tissue>
    </source>
</reference>